<dbReference type="PRINTS" id="PR00723">
    <property type="entry name" value="SUBTILISIN"/>
</dbReference>
<dbReference type="GO" id="GO:0016485">
    <property type="term" value="P:protein processing"/>
    <property type="evidence" value="ECO:0007669"/>
    <property type="project" value="TreeGrafter"/>
</dbReference>
<dbReference type="SUPFAM" id="SSF52743">
    <property type="entry name" value="Subtilisin-like"/>
    <property type="match status" value="1"/>
</dbReference>
<dbReference type="Gene3D" id="3.40.50.200">
    <property type="entry name" value="Peptidase S8/S53 domain"/>
    <property type="match status" value="1"/>
</dbReference>
<keyword evidence="5" id="KW-0732">Signal</keyword>
<keyword evidence="8" id="KW-1185">Reference proteome</keyword>
<dbReference type="Pfam" id="PF00082">
    <property type="entry name" value="Peptidase_S8"/>
    <property type="match status" value="1"/>
</dbReference>
<dbReference type="InterPro" id="IPR036852">
    <property type="entry name" value="Peptidase_S8/S53_dom_sf"/>
</dbReference>
<dbReference type="PROSITE" id="PS50853">
    <property type="entry name" value="FN3"/>
    <property type="match status" value="1"/>
</dbReference>
<dbReference type="PROSITE" id="PS00138">
    <property type="entry name" value="SUBTILASE_SER"/>
    <property type="match status" value="1"/>
</dbReference>
<dbReference type="InterPro" id="IPR000209">
    <property type="entry name" value="Peptidase_S8/S53_dom"/>
</dbReference>
<evidence type="ECO:0000256" key="4">
    <source>
        <dbReference type="PROSITE-ProRule" id="PRU01240"/>
    </source>
</evidence>
<evidence type="ECO:0000259" key="6">
    <source>
        <dbReference type="PROSITE" id="PS50853"/>
    </source>
</evidence>
<organism evidence="7 8">
    <name type="scientific">Persicobacter diffluens</name>
    <dbReference type="NCBI Taxonomy" id="981"/>
    <lineage>
        <taxon>Bacteria</taxon>
        <taxon>Pseudomonadati</taxon>
        <taxon>Bacteroidota</taxon>
        <taxon>Cytophagia</taxon>
        <taxon>Cytophagales</taxon>
        <taxon>Persicobacteraceae</taxon>
        <taxon>Persicobacter</taxon>
    </lineage>
</organism>
<dbReference type="NCBIfam" id="TIGR04183">
    <property type="entry name" value="Por_Secre_tail"/>
    <property type="match status" value="1"/>
</dbReference>
<evidence type="ECO:0000256" key="3">
    <source>
        <dbReference type="ARBA" id="ARBA00022825"/>
    </source>
</evidence>
<sequence length="2437" mass="271595">MPKLLRMLLVLVLLVNSSVYAQKSKYVDGRLQGVVHLKFKEGSAPGNSTFSTARGGQLEIGAAEFDGLSQQFGAYQLEPIFKMTRKNAEKLKKHGLDRWFKLRMEESSDLSMAIKQFEGLEMVELAEASLEVVREQGTFRKANPQQVSKKRRKQMPMNDPLLADQWHYHNDGTVSETAVAGADINLFPAWERITGSKEVIVSIHDEGMDVNHEDLKAAMWVNPGEAEDGEDSDDNGYVDDIHGFNFVQYTGDIDAQDHGTHVGGTVGAVNNNGIGVSGVAGGSDASGGVRLMSLQILGMGTSDARIAESFVYAADNGAVISQNSWGYSQSDFYEQVVLDAIDYFIAEAGDYEGSPMKGGVVIVAAGNLDTEEDKWYPAAYEPVIAVSALAPNFEKASYSNYGSWLDIAAPGGDGEMGGIEEVLSTLPNNEYGYFGGTSMACPHVSGIAALMLSMPENKGITAAELNTLLFSSLQDVDAFNLEYKGLLGKGYIDAELATRVNHGNLPAKIDNFNLRGAGFDFIAMEWTVRHDGDGSTAPVAFEVHYKVTGGEEKVFEIENEYATGTPLKVDLSELEASTEYEVSIQAVNRFGVKSDRSAVQKMRTSAQGASFEITRSHENNSGTQQFTINPNDLPDVYVELKNTSPEGSNELLRWSIGTDILDSDDGALDPDDIEGLNPTPAPYEVEKKAIADAEIIMESTASERSDYQDEDLDYGDDKWERKISYRDQNSSRWTWIGDGGKRATHSVAQAFTVSESADRDFIFRRANIELVVNKMHGDIEFEIYVGEQLRTAKKVYENSYSVSGEEEVRDIHRISAAGPRAGLRIRPGETFWTIFHIPAGKDNAIPLVIDEGVNEAVATRSLMSLDYGESWKPVAEVMTEAGMADWERAILAVEAEEMTRSDYDSRDKKIINLVPSKGELMPQESIRVPYEFDLEEVRDFTATTTNQNFYINNSEEDFLTKPMFVGLTGQPVDLSFPKLAGSGGELVVGEQSIIHFEMINEGHGQLNMAQVATGGGAFDLSDPVNFGVRTRKSSIGPRLRTFFEFYYHPQTSGFHRTKVSFSDKDTGEKYDFELTGSARESGEMEVINPNGEELTYIFDNVDMGDEPLKGSFIIKNISNSDAASLEYMIPGYSEQSIPGHDLVNSYGYGIETNVEDFVPEADGTRNTPEWKDIRAEGTEITDHIRTQRQKDFAVNIGFAFDFFGEEHDSVYVSRYGVLGFDSFTYNATPQFKGHTMNMGGYISAMHDRLTFSSGGTVHYFQDKGVLTVQYTDVALDHPIYYDRLWSYQFKLYDNGNIEIIYEKLPDVKDEAFDRLYVAVESRNQQDGVLFQKYYLNEGHERPDVRPGGYVKLISPGRKLITAFTKGKTAGTIEPGAQEELEFEIDPEKWYEGAFNQVLQVLSNSHTTPVANLDISLNIVSGGTSDVVVTDEVLNFGSVFQGAEQTLLIPVQNSGTTVLHIDEVTIAEELFDFEPIEGEDRKLMPRQTMFIRVHINTEDLASSTEGTFSLSFQELEETFEVQLVGAVIPAPEFAWDYVDPVLTVDAGGAVVNHHFTVSNDGASDMQVAFTTGNWIDVNKVETRSGADEEKQYDYVMQTTKTLGSSVAYTWQDLSIDPDAKELDVHYMMSKPFETVELPFAFSFYGEEYTQMQVTDLGFVTFDMEAKGDWHPTHYTVFPDSTAPVMNMIAPLWSPVAADRQIYDDAGTYVKVSEDQVVIQWHLFRDAFGVGEAGSWQLILFSDGSFQYQYNMPPVDKGDDEQGEYIMDMFASIGFQNATGEQGYQVALNENFIAHELAVYFSLQEIFEVPANGEQEFVMDINPRYLSQRSDDEGNPIPFVVGFNAYSNAPGSEVINDQLTLNVVGEGQLEVDETSGTLGTSFFTELSQGEERVFFVHNTGTGPIQITDAYLNKFGEYPTDWQGNPEFAFGQEDLIGWGGFEPIFPQDAKFPITIQAGASRAFMFKTQMMETLIQDDHREEEDILNIFWKDISKGDNAEEQVAELPTQYRYGYPPAVASVQEEVYETVVRGDQKQIAIAVDNGEGRMPLEYQFSIEYGREYEGFERMELNEDAEPMDLKYIAAPRGMKQKNADGEEEEHDDLYPDEEIESAYEVLSYQDFRHSSRALGFGIGMPFTAATKYTAPEEGFKLSKVMFKARNEMVEISDIKVSVGFGDTPANAHVVYEQDLRRIVELEEDEEDDLGTWMTVQLEEEIHVMPYEDFFVFVTFPSTIGFPVFTSVMYRNEYGRFYYGVMNNFFYDLVGDAGFAFSNFQMMAGADNKAGDVAWLHYNGEDNIGEIPAGEVAGEINFTVDGAKLKEEFATAELTIRTNDPVTTKPWYTDLFITVENPTNTEDELDGVQIFPVPAEDVLNVHFQANASGTVSVEFINAIGQKVHEYSEEIFEGRVELAVPVAQMTTGVYFVKVALDGTPIESQRIIKQ</sequence>
<dbReference type="InterPro" id="IPR036116">
    <property type="entry name" value="FN3_sf"/>
</dbReference>
<dbReference type="InterPro" id="IPR023828">
    <property type="entry name" value="Peptidase_S8_Ser-AS"/>
</dbReference>
<evidence type="ECO:0000313" key="7">
    <source>
        <dbReference type="EMBL" id="GJM63020.1"/>
    </source>
</evidence>
<protein>
    <recommendedName>
        <fullName evidence="6">Fibronectin type-III domain-containing protein</fullName>
    </recommendedName>
</protein>
<proteinExistence type="inferred from homology"/>
<dbReference type="InterPro" id="IPR003961">
    <property type="entry name" value="FN3_dom"/>
</dbReference>
<feature type="domain" description="Fibronectin type-III" evidence="6">
    <location>
        <begin position="508"/>
        <end position="607"/>
    </location>
</feature>
<dbReference type="PANTHER" id="PTHR42884:SF14">
    <property type="entry name" value="NEUROENDOCRINE CONVERTASE 1"/>
    <property type="match status" value="1"/>
</dbReference>
<dbReference type="RefSeq" id="WP_338238236.1">
    <property type="nucleotide sequence ID" value="NZ_BQKE01000002.1"/>
</dbReference>
<dbReference type="InterPro" id="IPR013783">
    <property type="entry name" value="Ig-like_fold"/>
</dbReference>
<dbReference type="InterPro" id="IPR022398">
    <property type="entry name" value="Peptidase_S8_His-AS"/>
</dbReference>
<evidence type="ECO:0000313" key="8">
    <source>
        <dbReference type="Proteomes" id="UP001310022"/>
    </source>
</evidence>
<feature type="active site" description="Charge relay system" evidence="4">
    <location>
        <position position="205"/>
    </location>
</feature>
<feature type="signal peptide" evidence="5">
    <location>
        <begin position="1"/>
        <end position="21"/>
    </location>
</feature>
<feature type="chain" id="PRO_5043043651" description="Fibronectin type-III domain-containing protein" evidence="5">
    <location>
        <begin position="22"/>
        <end position="2437"/>
    </location>
</feature>
<feature type="active site" description="Charge relay system" evidence="4">
    <location>
        <position position="438"/>
    </location>
</feature>
<dbReference type="InterPro" id="IPR015500">
    <property type="entry name" value="Peptidase_S8_subtilisin-rel"/>
</dbReference>
<dbReference type="EMBL" id="BQKE01000002">
    <property type="protein sequence ID" value="GJM63020.1"/>
    <property type="molecule type" value="Genomic_DNA"/>
</dbReference>
<dbReference type="CDD" id="cd00063">
    <property type="entry name" value="FN3"/>
    <property type="match status" value="1"/>
</dbReference>
<keyword evidence="2 4" id="KW-0378">Hydrolase</keyword>
<evidence type="ECO:0000256" key="2">
    <source>
        <dbReference type="ARBA" id="ARBA00022801"/>
    </source>
</evidence>
<dbReference type="Proteomes" id="UP001310022">
    <property type="component" value="Unassembled WGS sequence"/>
</dbReference>
<dbReference type="PROSITE" id="PS51892">
    <property type="entry name" value="SUBTILASE"/>
    <property type="match status" value="1"/>
</dbReference>
<keyword evidence="1 4" id="KW-0645">Protease</keyword>
<reference evidence="7 8" key="1">
    <citation type="submission" date="2021-12" db="EMBL/GenBank/DDBJ databases">
        <title>Genome sequencing of bacteria with rrn-lacking chromosome and rrn-plasmid.</title>
        <authorList>
            <person name="Anda M."/>
            <person name="Iwasaki W."/>
        </authorList>
    </citation>
    <scope>NUCLEOTIDE SEQUENCE [LARGE SCALE GENOMIC DNA]</scope>
    <source>
        <strain evidence="7 8">NBRC 15940</strain>
    </source>
</reference>
<feature type="active site" description="Charge relay system" evidence="4">
    <location>
        <position position="258"/>
    </location>
</feature>
<dbReference type="InterPro" id="IPR026444">
    <property type="entry name" value="Secre_tail"/>
</dbReference>
<keyword evidence="3 4" id="KW-0720">Serine protease</keyword>
<comment type="caution">
    <text evidence="7">The sequence shown here is derived from an EMBL/GenBank/DDBJ whole genome shotgun (WGS) entry which is preliminary data.</text>
</comment>
<evidence type="ECO:0000256" key="5">
    <source>
        <dbReference type="SAM" id="SignalP"/>
    </source>
</evidence>
<gene>
    <name evidence="7" type="ORF">PEDI_35720</name>
</gene>
<dbReference type="GO" id="GO:0004252">
    <property type="term" value="F:serine-type endopeptidase activity"/>
    <property type="evidence" value="ECO:0007669"/>
    <property type="project" value="UniProtKB-UniRule"/>
</dbReference>
<evidence type="ECO:0000256" key="1">
    <source>
        <dbReference type="ARBA" id="ARBA00022670"/>
    </source>
</evidence>
<accession>A0AAN4W2Y5</accession>
<dbReference type="SUPFAM" id="SSF49265">
    <property type="entry name" value="Fibronectin type III"/>
    <property type="match status" value="1"/>
</dbReference>
<name>A0AAN4W2Y5_9BACT</name>
<dbReference type="Pfam" id="PF18962">
    <property type="entry name" value="Por_Secre_tail"/>
    <property type="match status" value="1"/>
</dbReference>
<dbReference type="PROSITE" id="PS00137">
    <property type="entry name" value="SUBTILASE_HIS"/>
    <property type="match status" value="1"/>
</dbReference>
<dbReference type="PANTHER" id="PTHR42884">
    <property type="entry name" value="PROPROTEIN CONVERTASE SUBTILISIN/KEXIN-RELATED"/>
    <property type="match status" value="1"/>
</dbReference>
<comment type="similarity">
    <text evidence="4">Belongs to the peptidase S8 family.</text>
</comment>
<dbReference type="GO" id="GO:0016020">
    <property type="term" value="C:membrane"/>
    <property type="evidence" value="ECO:0007669"/>
    <property type="project" value="TreeGrafter"/>
</dbReference>
<dbReference type="Gene3D" id="2.60.40.10">
    <property type="entry name" value="Immunoglobulins"/>
    <property type="match status" value="2"/>
</dbReference>